<keyword evidence="6" id="KW-0472">Membrane</keyword>
<evidence type="ECO:0000313" key="8">
    <source>
        <dbReference type="EMBL" id="OZS79354.1"/>
    </source>
</evidence>
<feature type="domain" description="Thioredoxin" evidence="7">
    <location>
        <begin position="39"/>
        <end position="177"/>
    </location>
</feature>
<comment type="caution">
    <text evidence="8">The sequence shown here is derived from an EMBL/GenBank/DDBJ whole genome shotgun (WGS) entry which is preliminary data.</text>
</comment>
<comment type="subcellular location">
    <subcellularLocation>
        <location evidence="1">Cell envelope</location>
    </subcellularLocation>
</comment>
<gene>
    <name evidence="8" type="ORF">CF394_02740</name>
</gene>
<dbReference type="PROSITE" id="PS51352">
    <property type="entry name" value="THIOREDOXIN_2"/>
    <property type="match status" value="1"/>
</dbReference>
<proteinExistence type="predicted"/>
<keyword evidence="2" id="KW-0201">Cytochrome c-type biogenesis</keyword>
<dbReference type="EMBL" id="NOKQ01000134">
    <property type="protein sequence ID" value="OZS79354.1"/>
    <property type="molecule type" value="Genomic_DNA"/>
</dbReference>
<keyword evidence="6" id="KW-1133">Transmembrane helix</keyword>
<dbReference type="InterPro" id="IPR000866">
    <property type="entry name" value="AhpC/TSA"/>
</dbReference>
<evidence type="ECO:0000313" key="9">
    <source>
        <dbReference type="Proteomes" id="UP000217065"/>
    </source>
</evidence>
<keyword evidence="4" id="KW-1015">Disulfide bond</keyword>
<accession>A0A264W6W5</accession>
<keyword evidence="9" id="KW-1185">Reference proteome</keyword>
<reference evidence="8 9" key="1">
    <citation type="submission" date="2017-07" db="EMBL/GenBank/DDBJ databases">
        <title>Tetzosporium hominis gen.nov. sp.nov.</title>
        <authorList>
            <person name="Tetz G."/>
            <person name="Tetz V."/>
        </authorList>
    </citation>
    <scope>NUCLEOTIDE SEQUENCE [LARGE SCALE GENOMIC DNA]</scope>
    <source>
        <strain evidence="8 9">VT-49</strain>
    </source>
</reference>
<dbReference type="InterPro" id="IPR013766">
    <property type="entry name" value="Thioredoxin_domain"/>
</dbReference>
<dbReference type="GO" id="GO:0016491">
    <property type="term" value="F:oxidoreductase activity"/>
    <property type="evidence" value="ECO:0007669"/>
    <property type="project" value="InterPro"/>
</dbReference>
<keyword evidence="5" id="KW-0676">Redox-active center</keyword>
<evidence type="ECO:0000256" key="2">
    <source>
        <dbReference type="ARBA" id="ARBA00022748"/>
    </source>
</evidence>
<evidence type="ECO:0000256" key="4">
    <source>
        <dbReference type="ARBA" id="ARBA00023157"/>
    </source>
</evidence>
<dbReference type="SUPFAM" id="SSF52833">
    <property type="entry name" value="Thioredoxin-like"/>
    <property type="match status" value="1"/>
</dbReference>
<dbReference type="InterPro" id="IPR036249">
    <property type="entry name" value="Thioredoxin-like_sf"/>
</dbReference>
<dbReference type="AlphaFoldDB" id="A0A264W6W5"/>
<evidence type="ECO:0000256" key="3">
    <source>
        <dbReference type="ARBA" id="ARBA00022968"/>
    </source>
</evidence>
<organism evidence="8 9">
    <name type="scientific">Tetzosporium hominis</name>
    <dbReference type="NCBI Taxonomy" id="2020506"/>
    <lineage>
        <taxon>Bacteria</taxon>
        <taxon>Bacillati</taxon>
        <taxon>Bacillota</taxon>
        <taxon>Bacilli</taxon>
        <taxon>Bacillales</taxon>
        <taxon>Caryophanaceae</taxon>
        <taxon>Tetzosporium</taxon>
    </lineage>
</organism>
<dbReference type="PANTHER" id="PTHR42852:SF6">
    <property type="entry name" value="THIOL:DISULFIDE INTERCHANGE PROTEIN DSBE"/>
    <property type="match status" value="1"/>
</dbReference>
<dbReference type="InterPro" id="IPR050553">
    <property type="entry name" value="Thioredoxin_ResA/DsbE_sf"/>
</dbReference>
<keyword evidence="3" id="KW-0735">Signal-anchor</keyword>
<dbReference type="PANTHER" id="PTHR42852">
    <property type="entry name" value="THIOL:DISULFIDE INTERCHANGE PROTEIN DSBE"/>
    <property type="match status" value="1"/>
</dbReference>
<evidence type="ECO:0000256" key="5">
    <source>
        <dbReference type="ARBA" id="ARBA00023284"/>
    </source>
</evidence>
<dbReference type="Gene3D" id="3.40.30.10">
    <property type="entry name" value="Glutaredoxin"/>
    <property type="match status" value="1"/>
</dbReference>
<dbReference type="GO" id="GO:0017004">
    <property type="term" value="P:cytochrome complex assembly"/>
    <property type="evidence" value="ECO:0007669"/>
    <property type="project" value="UniProtKB-KW"/>
</dbReference>
<sequence>MAQSKQTRFYIRTAILAILVVAIIGTIYVNVTKEKNAVLAVGDQAPDFQLVDMDGNVQRLSDYKGQGVFLNFWGTWCKPCAKEMPYIDKQYQVFKDQGVQTIAVNIAESDFKVNSYTKQYGMTFPVVIDRQKNVMEKYNIGPLPTTFLVDPDGKIIRIIQGEMTEQDVANFMEEIKPL</sequence>
<protein>
    <submittedName>
        <fullName evidence="8">Thiol-disulfide oxidoreductase</fullName>
    </submittedName>
</protein>
<name>A0A264W6W5_9BACL</name>
<evidence type="ECO:0000256" key="1">
    <source>
        <dbReference type="ARBA" id="ARBA00004196"/>
    </source>
</evidence>
<dbReference type="Proteomes" id="UP000217065">
    <property type="component" value="Unassembled WGS sequence"/>
</dbReference>
<evidence type="ECO:0000256" key="6">
    <source>
        <dbReference type="SAM" id="Phobius"/>
    </source>
</evidence>
<evidence type="ECO:0000259" key="7">
    <source>
        <dbReference type="PROSITE" id="PS51352"/>
    </source>
</evidence>
<feature type="transmembrane region" description="Helical" evidence="6">
    <location>
        <begin position="9"/>
        <end position="29"/>
    </location>
</feature>
<dbReference type="NCBIfam" id="NF002854">
    <property type="entry name" value="PRK03147.1"/>
    <property type="match status" value="1"/>
</dbReference>
<dbReference type="RefSeq" id="WP_094941735.1">
    <property type="nucleotide sequence ID" value="NZ_NOKQ01000134.1"/>
</dbReference>
<dbReference type="GO" id="GO:0016209">
    <property type="term" value="F:antioxidant activity"/>
    <property type="evidence" value="ECO:0007669"/>
    <property type="project" value="InterPro"/>
</dbReference>
<keyword evidence="6" id="KW-0812">Transmembrane</keyword>
<dbReference type="CDD" id="cd02966">
    <property type="entry name" value="TlpA_like_family"/>
    <property type="match status" value="1"/>
</dbReference>
<dbReference type="Pfam" id="PF00578">
    <property type="entry name" value="AhpC-TSA"/>
    <property type="match status" value="1"/>
</dbReference>
<dbReference type="OrthoDB" id="25753at2"/>
<dbReference type="GO" id="GO:0030313">
    <property type="term" value="C:cell envelope"/>
    <property type="evidence" value="ECO:0007669"/>
    <property type="project" value="UniProtKB-SubCell"/>
</dbReference>